<dbReference type="InterPro" id="IPR041796">
    <property type="entry name" value="Mre11_N"/>
</dbReference>
<evidence type="ECO:0000259" key="8">
    <source>
        <dbReference type="Pfam" id="PF00149"/>
    </source>
</evidence>
<evidence type="ECO:0000313" key="10">
    <source>
        <dbReference type="EMBL" id="BBG29652.1"/>
    </source>
</evidence>
<keyword evidence="7" id="KW-0233">DNA recombination</keyword>
<evidence type="ECO:0000256" key="4">
    <source>
        <dbReference type="ARBA" id="ARBA00022722"/>
    </source>
</evidence>
<name>A0A348HDF0_9GAMM</name>
<protein>
    <recommendedName>
        <fullName evidence="3 7">Nuclease SbcCD subunit D</fullName>
    </recommendedName>
</protein>
<dbReference type="NCBIfam" id="TIGR00619">
    <property type="entry name" value="sbcd"/>
    <property type="match status" value="1"/>
</dbReference>
<evidence type="ECO:0000256" key="1">
    <source>
        <dbReference type="ARBA" id="ARBA00010555"/>
    </source>
</evidence>
<dbReference type="OrthoDB" id="9773856at2"/>
<dbReference type="KEGG" id="zpl:ZBT109_0879"/>
<dbReference type="EMBL" id="AP018933">
    <property type="protein sequence ID" value="BBG29652.1"/>
    <property type="molecule type" value="Genomic_DNA"/>
</dbReference>
<dbReference type="CDD" id="cd00840">
    <property type="entry name" value="MPP_Mre11_N"/>
    <property type="match status" value="1"/>
</dbReference>
<dbReference type="Proteomes" id="UP000267342">
    <property type="component" value="Chromosome"/>
</dbReference>
<dbReference type="SUPFAM" id="SSF56300">
    <property type="entry name" value="Metallo-dependent phosphatases"/>
    <property type="match status" value="1"/>
</dbReference>
<dbReference type="Pfam" id="PF00149">
    <property type="entry name" value="Metallophos"/>
    <property type="match status" value="1"/>
</dbReference>
<keyword evidence="5 7" id="KW-0378">Hydrolase</keyword>
<evidence type="ECO:0000256" key="6">
    <source>
        <dbReference type="ARBA" id="ARBA00022839"/>
    </source>
</evidence>
<accession>A0A348HDF0</accession>
<dbReference type="InterPro" id="IPR026843">
    <property type="entry name" value="SbcD_C"/>
</dbReference>
<dbReference type="PANTHER" id="PTHR30337:SF0">
    <property type="entry name" value="NUCLEASE SBCCD SUBUNIT D"/>
    <property type="match status" value="1"/>
</dbReference>
<keyword evidence="11" id="KW-1185">Reference proteome</keyword>
<dbReference type="RefSeq" id="WP_027705312.1">
    <property type="nucleotide sequence ID" value="NZ_AP018933.1"/>
</dbReference>
<keyword evidence="6 7" id="KW-0269">Exonuclease</keyword>
<dbReference type="AlphaFoldDB" id="A0A348HDF0"/>
<evidence type="ECO:0000256" key="3">
    <source>
        <dbReference type="ARBA" id="ARBA00013365"/>
    </source>
</evidence>
<dbReference type="Pfam" id="PF12320">
    <property type="entry name" value="SbcD_C"/>
    <property type="match status" value="1"/>
</dbReference>
<feature type="domain" description="Nuclease SbcCD subunit D C-terminal" evidence="9">
    <location>
        <begin position="294"/>
        <end position="389"/>
    </location>
</feature>
<dbReference type="InterPro" id="IPR029052">
    <property type="entry name" value="Metallo-depent_PP-like"/>
</dbReference>
<gene>
    <name evidence="7" type="primary">sbcD</name>
    <name evidence="10" type="ORF">ZBT109_0879</name>
</gene>
<dbReference type="GO" id="GO:0008408">
    <property type="term" value="F:3'-5' exonuclease activity"/>
    <property type="evidence" value="ECO:0007669"/>
    <property type="project" value="InterPro"/>
</dbReference>
<evidence type="ECO:0000256" key="2">
    <source>
        <dbReference type="ARBA" id="ARBA00011322"/>
    </source>
</evidence>
<keyword evidence="7" id="KW-0255">Endonuclease</keyword>
<dbReference type="PANTHER" id="PTHR30337">
    <property type="entry name" value="COMPONENT OF ATP-DEPENDENT DSDNA EXONUCLEASE"/>
    <property type="match status" value="1"/>
</dbReference>
<dbReference type="InterPro" id="IPR004843">
    <property type="entry name" value="Calcineurin-like_PHP"/>
</dbReference>
<reference evidence="10 11" key="1">
    <citation type="submission" date="2018-09" db="EMBL/GenBank/DDBJ databases">
        <title>Zymobacter palmae IAM14233 (=T109) whole genome analysis.</title>
        <authorList>
            <person name="Yanase H."/>
        </authorList>
    </citation>
    <scope>NUCLEOTIDE SEQUENCE [LARGE SCALE GENOMIC DNA]</scope>
    <source>
        <strain evidence="10 11">IAM14233</strain>
    </source>
</reference>
<keyword evidence="7" id="KW-0235">DNA replication</keyword>
<proteinExistence type="inferred from homology"/>
<evidence type="ECO:0000259" key="9">
    <source>
        <dbReference type="Pfam" id="PF12320"/>
    </source>
</evidence>
<comment type="subunit">
    <text evidence="2 7">Heterodimer of SbcC and SbcD.</text>
</comment>
<keyword evidence="4 7" id="KW-0540">Nuclease</keyword>
<dbReference type="GO" id="GO:0006260">
    <property type="term" value="P:DNA replication"/>
    <property type="evidence" value="ECO:0007669"/>
    <property type="project" value="UniProtKB-KW"/>
</dbReference>
<comment type="function">
    <text evidence="7">SbcCD cleaves DNA hairpin structures. These structures can inhibit DNA replication and are intermediates in certain DNA recombination reactions. The complex acts as a 3'-&gt;5' double strand exonuclease that can open hairpins. It also has a 5' single-strand endonuclease activity.</text>
</comment>
<organism evidence="10 11">
    <name type="scientific">Zymobacter palmae</name>
    <dbReference type="NCBI Taxonomy" id="33074"/>
    <lineage>
        <taxon>Bacteria</taxon>
        <taxon>Pseudomonadati</taxon>
        <taxon>Pseudomonadota</taxon>
        <taxon>Gammaproteobacteria</taxon>
        <taxon>Oceanospirillales</taxon>
        <taxon>Halomonadaceae</taxon>
        <taxon>Zymobacter group</taxon>
        <taxon>Zymobacter</taxon>
    </lineage>
</organism>
<comment type="similarity">
    <text evidence="1 7">Belongs to the SbcD family.</text>
</comment>
<evidence type="ECO:0000256" key="7">
    <source>
        <dbReference type="RuleBase" id="RU363069"/>
    </source>
</evidence>
<dbReference type="STRING" id="1123510.GCA_000620025_02245"/>
<dbReference type="GO" id="GO:0006310">
    <property type="term" value="P:DNA recombination"/>
    <property type="evidence" value="ECO:0007669"/>
    <property type="project" value="UniProtKB-KW"/>
</dbReference>
<evidence type="ECO:0000313" key="11">
    <source>
        <dbReference type="Proteomes" id="UP000267342"/>
    </source>
</evidence>
<dbReference type="GO" id="GO:0004519">
    <property type="term" value="F:endonuclease activity"/>
    <property type="evidence" value="ECO:0007669"/>
    <property type="project" value="UniProtKB-KW"/>
</dbReference>
<sequence>MRILHTADWHLGQQFHGHDRLYEQQRFLDWLRTLIVARKIDALLIAGDIFDVASPSIRAQRLLYDFIVELHHQCPALTIVMIAGNHDSGARIELPAPLMQSLRTHAFGRLHWCSTATGERQPNLDDLCVPLTDANGAVRAWCLAMPFLRPSEVCQHPLDYAERASALHHQLCEHGIAQRQPGQALIAMAHLHLQGGKVSEDSERPIVVGGEEALSSSALFPAAIDYVALGHLHRAQQVGAAHIRYAGSPYPLDFSERHYHHQVIELTLQDDLLPPELYVHEVPLSVPMVIVGPIALEELPAALNDLPEPEAPDRRDTWPWLQIRVRLEAPRPDLRHHVEQCLSDLKVRLVALTAHYPSDDDDQQQALQAEQQLAEMGPEGLFIHHWQQRYGQPPDEQVQQDVAWLIQHVHDEEDA</sequence>
<evidence type="ECO:0000256" key="5">
    <source>
        <dbReference type="ARBA" id="ARBA00022801"/>
    </source>
</evidence>
<dbReference type="Gene3D" id="3.60.21.10">
    <property type="match status" value="1"/>
</dbReference>
<feature type="domain" description="Calcineurin-like phosphoesterase" evidence="8">
    <location>
        <begin position="1"/>
        <end position="234"/>
    </location>
</feature>
<dbReference type="InterPro" id="IPR050535">
    <property type="entry name" value="DNA_Repair-Maintenance_Comp"/>
</dbReference>
<dbReference type="InterPro" id="IPR004593">
    <property type="entry name" value="SbcD"/>
</dbReference>